<keyword evidence="2" id="KW-1185">Reference proteome</keyword>
<evidence type="ECO:0000313" key="2">
    <source>
        <dbReference type="Proteomes" id="UP000299102"/>
    </source>
</evidence>
<dbReference type="AlphaFoldDB" id="A0A4C1ZDW1"/>
<comment type="caution">
    <text evidence="1">The sequence shown here is derived from an EMBL/GenBank/DDBJ whole genome shotgun (WGS) entry which is preliminary data.</text>
</comment>
<proteinExistence type="predicted"/>
<organism evidence="1 2">
    <name type="scientific">Eumeta variegata</name>
    <name type="common">Bagworm moth</name>
    <name type="synonym">Eumeta japonica</name>
    <dbReference type="NCBI Taxonomy" id="151549"/>
    <lineage>
        <taxon>Eukaryota</taxon>
        <taxon>Metazoa</taxon>
        <taxon>Ecdysozoa</taxon>
        <taxon>Arthropoda</taxon>
        <taxon>Hexapoda</taxon>
        <taxon>Insecta</taxon>
        <taxon>Pterygota</taxon>
        <taxon>Neoptera</taxon>
        <taxon>Endopterygota</taxon>
        <taxon>Lepidoptera</taxon>
        <taxon>Glossata</taxon>
        <taxon>Ditrysia</taxon>
        <taxon>Tineoidea</taxon>
        <taxon>Psychidae</taxon>
        <taxon>Oiketicinae</taxon>
        <taxon>Eumeta</taxon>
    </lineage>
</organism>
<accession>A0A4C1ZDW1</accession>
<reference evidence="1 2" key="1">
    <citation type="journal article" date="2019" name="Commun. Biol.">
        <title>The bagworm genome reveals a unique fibroin gene that provides high tensile strength.</title>
        <authorList>
            <person name="Kono N."/>
            <person name="Nakamura H."/>
            <person name="Ohtoshi R."/>
            <person name="Tomita M."/>
            <person name="Numata K."/>
            <person name="Arakawa K."/>
        </authorList>
    </citation>
    <scope>NUCLEOTIDE SEQUENCE [LARGE SCALE GENOMIC DNA]</scope>
</reference>
<gene>
    <name evidence="1" type="ORF">EVAR_64563_1</name>
</gene>
<dbReference type="Proteomes" id="UP000299102">
    <property type="component" value="Unassembled WGS sequence"/>
</dbReference>
<sequence>MECTARPARQRPACEYVKTEKVQTVSAAAAAGRSRVRAANVKPSAPAPLHRYASTARRYCSRVDTLIWLTSSVYACRLMYTQLADADAGLEMLMGTQDLGA</sequence>
<dbReference type="EMBL" id="BGZK01001746">
    <property type="protein sequence ID" value="GBP85572.1"/>
    <property type="molecule type" value="Genomic_DNA"/>
</dbReference>
<protein>
    <submittedName>
        <fullName evidence="1">Uncharacterized protein</fullName>
    </submittedName>
</protein>
<evidence type="ECO:0000313" key="1">
    <source>
        <dbReference type="EMBL" id="GBP85572.1"/>
    </source>
</evidence>
<name>A0A4C1ZDW1_EUMVA</name>